<dbReference type="Pfam" id="PF02879">
    <property type="entry name" value="PGM_PMM_II"/>
    <property type="match status" value="1"/>
</dbReference>
<comment type="cofactor">
    <cofactor evidence="1">
        <name>Mg(2+)</name>
        <dbReference type="ChEBI" id="CHEBI:18420"/>
    </cofactor>
</comment>
<feature type="domain" description="Alpha-D-phosphohexomutase alpha/beta/alpha" evidence="10">
    <location>
        <begin position="146"/>
        <end position="242"/>
    </location>
</feature>
<dbReference type="SUPFAM" id="SSF55957">
    <property type="entry name" value="Phosphoglucomutase, C-terminal domain"/>
    <property type="match status" value="1"/>
</dbReference>
<evidence type="ECO:0000259" key="9">
    <source>
        <dbReference type="Pfam" id="PF02878"/>
    </source>
</evidence>
<reference evidence="12 13" key="1">
    <citation type="submission" date="2022-10" db="EMBL/GenBank/DDBJ databases">
        <title>Defluviimonas sp. nov., isolated from ocean surface sediments.</title>
        <authorList>
            <person name="He W."/>
            <person name="Wang L."/>
            <person name="Zhang D.-F."/>
        </authorList>
    </citation>
    <scope>NUCLEOTIDE SEQUENCE [LARGE SCALE GENOMIC DNA]</scope>
    <source>
        <strain evidence="12 13">WL0024</strain>
    </source>
</reference>
<gene>
    <name evidence="12" type="ORF">OEZ60_00590</name>
</gene>
<evidence type="ECO:0000256" key="4">
    <source>
        <dbReference type="ARBA" id="ARBA00022723"/>
    </source>
</evidence>
<evidence type="ECO:0000259" key="11">
    <source>
        <dbReference type="Pfam" id="PF02880"/>
    </source>
</evidence>
<keyword evidence="3" id="KW-0597">Phosphoprotein</keyword>
<evidence type="ECO:0000256" key="2">
    <source>
        <dbReference type="ARBA" id="ARBA00010231"/>
    </source>
</evidence>
<dbReference type="InterPro" id="IPR016055">
    <property type="entry name" value="A-D-PHexomutase_a/b/a-I/II/III"/>
</dbReference>
<feature type="domain" description="Alpha-D-phosphohexomutase C-terminal" evidence="8">
    <location>
        <begin position="405"/>
        <end position="449"/>
    </location>
</feature>
<comment type="caution">
    <text evidence="12">The sequence shown here is derived from an EMBL/GenBank/DDBJ whole genome shotgun (WGS) entry which is preliminary data.</text>
</comment>
<dbReference type="PROSITE" id="PS00710">
    <property type="entry name" value="PGM_PMM"/>
    <property type="match status" value="1"/>
</dbReference>
<name>A0ABT2WXU8_9RHOB</name>
<dbReference type="InterPro" id="IPR005846">
    <property type="entry name" value="A-D-PHexomutase_a/b/a-III"/>
</dbReference>
<dbReference type="InterPro" id="IPR005844">
    <property type="entry name" value="A-D-PHexomutase_a/b/a-I"/>
</dbReference>
<evidence type="ECO:0000256" key="7">
    <source>
        <dbReference type="RuleBase" id="RU004326"/>
    </source>
</evidence>
<evidence type="ECO:0000259" key="8">
    <source>
        <dbReference type="Pfam" id="PF00408"/>
    </source>
</evidence>
<evidence type="ECO:0000256" key="1">
    <source>
        <dbReference type="ARBA" id="ARBA00001946"/>
    </source>
</evidence>
<feature type="domain" description="Alpha-D-phosphohexomutase alpha/beta/alpha" evidence="9">
    <location>
        <begin position="4"/>
        <end position="124"/>
    </location>
</feature>
<organism evidence="12 13">
    <name type="scientific">Albidovulum salinarum</name>
    <dbReference type="NCBI Taxonomy" id="2984153"/>
    <lineage>
        <taxon>Bacteria</taxon>
        <taxon>Pseudomonadati</taxon>
        <taxon>Pseudomonadota</taxon>
        <taxon>Alphaproteobacteria</taxon>
        <taxon>Rhodobacterales</taxon>
        <taxon>Paracoccaceae</taxon>
        <taxon>Albidovulum</taxon>
    </lineage>
</organism>
<proteinExistence type="inferred from homology"/>
<comment type="similarity">
    <text evidence="2 7">Belongs to the phosphohexose mutase family.</text>
</comment>
<dbReference type="Gene3D" id="3.40.120.10">
    <property type="entry name" value="Alpha-D-Glucose-1,6-Bisphosphate, subunit A, domain 3"/>
    <property type="match status" value="3"/>
</dbReference>
<evidence type="ECO:0000313" key="13">
    <source>
        <dbReference type="Proteomes" id="UP001209535"/>
    </source>
</evidence>
<dbReference type="Gene3D" id="3.30.310.50">
    <property type="entry name" value="Alpha-D-phosphohexomutase, C-terminal domain"/>
    <property type="match status" value="1"/>
</dbReference>
<dbReference type="InterPro" id="IPR016066">
    <property type="entry name" value="A-D-PHexomutase_CS"/>
</dbReference>
<accession>A0ABT2WXU8</accession>
<dbReference type="Pfam" id="PF02878">
    <property type="entry name" value="PGM_PMM_I"/>
    <property type="match status" value="1"/>
</dbReference>
<dbReference type="InterPro" id="IPR005845">
    <property type="entry name" value="A-D-PHexomutase_a/b/a-II"/>
</dbReference>
<dbReference type="InterPro" id="IPR005843">
    <property type="entry name" value="A-D-PHexomutase_C"/>
</dbReference>
<evidence type="ECO:0000256" key="6">
    <source>
        <dbReference type="ARBA" id="ARBA00023235"/>
    </source>
</evidence>
<feature type="domain" description="Alpha-D-phosphohexomutase alpha/beta/alpha" evidence="11">
    <location>
        <begin position="254"/>
        <end position="363"/>
    </location>
</feature>
<dbReference type="SUPFAM" id="SSF53738">
    <property type="entry name" value="Phosphoglucomutase, first 3 domains"/>
    <property type="match status" value="3"/>
</dbReference>
<dbReference type="PANTHER" id="PTHR42946:SF1">
    <property type="entry name" value="PHOSPHOGLUCOMUTASE (ALPHA-D-GLUCOSE-1,6-BISPHOSPHATE-DEPENDENT)"/>
    <property type="match status" value="1"/>
</dbReference>
<dbReference type="Pfam" id="PF02880">
    <property type="entry name" value="PGM_PMM_III"/>
    <property type="match status" value="1"/>
</dbReference>
<keyword evidence="13" id="KW-1185">Reference proteome</keyword>
<dbReference type="RefSeq" id="WP_263332146.1">
    <property type="nucleotide sequence ID" value="NZ_JAOVQO010000001.1"/>
</dbReference>
<keyword evidence="4 7" id="KW-0479">Metal-binding</keyword>
<dbReference type="EMBL" id="JAOVQO010000001">
    <property type="protein sequence ID" value="MCU9846501.1"/>
    <property type="molecule type" value="Genomic_DNA"/>
</dbReference>
<evidence type="ECO:0000313" key="12">
    <source>
        <dbReference type="EMBL" id="MCU9846501.1"/>
    </source>
</evidence>
<dbReference type="InterPro" id="IPR050060">
    <property type="entry name" value="Phosphoglucosamine_mutase"/>
</dbReference>
<dbReference type="InterPro" id="IPR036900">
    <property type="entry name" value="A-D-PHexomutase_C_sf"/>
</dbReference>
<dbReference type="PANTHER" id="PTHR42946">
    <property type="entry name" value="PHOSPHOHEXOSE MUTASE"/>
    <property type="match status" value="1"/>
</dbReference>
<sequence>MTIGFGTSGLRGPVADLTDAICAANARAFLQAVPHSGLLMLARDLRPSSPRISAAVAAGAASLGVAVRDCGTLPTPALALAAMAAGVPAIMVTGSHIPADRNGLKFFTARGEITKADETAIRAALRPPPPMRPVCPETDAAAGAGYLARYGSAFARDTLAGMRLGLYEHSSVARDLLAGLLAALGAEVVPLGRSTTFVPLDTEAIDTCTAARLAGWAATLGLDAIVSTDGDGDRPLVADAAGHVIAGDILGTLTAAALGADIVVTPVTSNSLIETSGRFARTRRTRIGSPHVIAAMAEAMARPGPRVAGFEANGGFLLGYTAETPAGRIAPLMTRDAVLPILVPLAEAARRRLPLSALVAELPGRRTASDRLAGIAPAQGEALIQRLVDDPAARARFFAAAGPEAAIDLTDGLRLRFTSGAVAHLRPSGNAPEFRCYAEAEDQEAADHLLGTTLDATRRALG</sequence>
<evidence type="ECO:0000256" key="3">
    <source>
        <dbReference type="ARBA" id="ARBA00022553"/>
    </source>
</evidence>
<dbReference type="Pfam" id="PF00408">
    <property type="entry name" value="PGM_PMM_IV"/>
    <property type="match status" value="1"/>
</dbReference>
<evidence type="ECO:0000259" key="10">
    <source>
        <dbReference type="Pfam" id="PF02879"/>
    </source>
</evidence>
<evidence type="ECO:0000256" key="5">
    <source>
        <dbReference type="ARBA" id="ARBA00022842"/>
    </source>
</evidence>
<dbReference type="Proteomes" id="UP001209535">
    <property type="component" value="Unassembled WGS sequence"/>
</dbReference>
<protein>
    <submittedName>
        <fullName evidence="12">Phosphomannomutase</fullName>
    </submittedName>
</protein>
<keyword evidence="6" id="KW-0413">Isomerase</keyword>
<keyword evidence="5 7" id="KW-0460">Magnesium</keyword>